<gene>
    <name evidence="2" type="ORF">C8046_11540</name>
</gene>
<accession>A0A2U1ZW31</accession>
<dbReference type="OrthoDB" id="4863243at2"/>
<evidence type="ECO:0000313" key="2">
    <source>
        <dbReference type="EMBL" id="PWD51188.1"/>
    </source>
</evidence>
<comment type="caution">
    <text evidence="2">The sequence shown here is derived from an EMBL/GenBank/DDBJ whole genome shotgun (WGS) entry which is preliminary data.</text>
</comment>
<dbReference type="RefSeq" id="WP_109229569.1">
    <property type="nucleotide sequence ID" value="NZ_PYHR01000002.1"/>
</dbReference>
<dbReference type="Gene3D" id="1.20.1260.20">
    <property type="entry name" value="PPE superfamily"/>
    <property type="match status" value="1"/>
</dbReference>
<keyword evidence="1" id="KW-0472">Membrane</keyword>
<dbReference type="InterPro" id="IPR038332">
    <property type="entry name" value="PPE_sf"/>
</dbReference>
<evidence type="ECO:0000256" key="1">
    <source>
        <dbReference type="SAM" id="Phobius"/>
    </source>
</evidence>
<feature type="transmembrane region" description="Helical" evidence="1">
    <location>
        <begin position="181"/>
        <end position="203"/>
    </location>
</feature>
<dbReference type="SUPFAM" id="SSF140453">
    <property type="entry name" value="EsxAB dimer-like"/>
    <property type="match status" value="1"/>
</dbReference>
<dbReference type="InterPro" id="IPR036689">
    <property type="entry name" value="ESAT-6-like_sf"/>
</dbReference>
<proteinExistence type="predicted"/>
<dbReference type="Proteomes" id="UP000245166">
    <property type="component" value="Unassembled WGS sequence"/>
</dbReference>
<evidence type="ECO:0000313" key="3">
    <source>
        <dbReference type="Proteomes" id="UP000245166"/>
    </source>
</evidence>
<feature type="transmembrane region" description="Helical" evidence="1">
    <location>
        <begin position="210"/>
        <end position="238"/>
    </location>
</feature>
<name>A0A2U1ZW31_9MICO</name>
<keyword evidence="1" id="KW-1133">Transmembrane helix</keyword>
<keyword evidence="3" id="KW-1185">Reference proteome</keyword>
<protein>
    <submittedName>
        <fullName evidence="2">Uncharacterized protein</fullName>
    </submittedName>
</protein>
<organism evidence="2 3">
    <name type="scientific">Serinibacter arcticus</name>
    <dbReference type="NCBI Taxonomy" id="1655435"/>
    <lineage>
        <taxon>Bacteria</taxon>
        <taxon>Bacillati</taxon>
        <taxon>Actinomycetota</taxon>
        <taxon>Actinomycetes</taxon>
        <taxon>Micrococcales</taxon>
        <taxon>Beutenbergiaceae</taxon>
        <taxon>Serinibacter</taxon>
    </lineage>
</organism>
<feature type="transmembrane region" description="Helical" evidence="1">
    <location>
        <begin position="148"/>
        <end position="175"/>
    </location>
</feature>
<dbReference type="EMBL" id="PYHR01000002">
    <property type="protein sequence ID" value="PWD51188.1"/>
    <property type="molecule type" value="Genomic_DNA"/>
</dbReference>
<dbReference type="AlphaFoldDB" id="A0A2U1ZW31"/>
<reference evidence="2 3" key="1">
    <citation type="submission" date="2018-03" db="EMBL/GenBank/DDBJ databases">
        <title>Genome assembly of novel Miniimonas species PCH200.</title>
        <authorList>
            <person name="Thakur V."/>
            <person name="Kumar V."/>
            <person name="Singh D."/>
        </authorList>
    </citation>
    <scope>NUCLEOTIDE SEQUENCE [LARGE SCALE GENOMIC DNA]</scope>
    <source>
        <strain evidence="2 3">PCH200</strain>
    </source>
</reference>
<sequence>MIWTIITRIRDAVRDVERMLGLFQARLDWAAARAAQAGQGPVVAPVLAAMAELVRHWQAAADWIADALDGLGDPEALETASDSWVTIGPVLRDIEDRVRDLYSSVGANWEGSAADAYAQRIPLQKDAIEEARTASTGMSGPLLDMKAAILAMAGAVLLAILTLVGALMAAWAGLVAGTIEIAVGSSTLIAGAIVSATGVGAPVGVPAMILAGLGVAAGVATVLGALGAAAIGVTIAVVTLDTAASTFASDADGAESTLARVESTVGTWPWLAAQ</sequence>
<keyword evidence="1" id="KW-0812">Transmembrane</keyword>